<dbReference type="Pfam" id="PF00078">
    <property type="entry name" value="RVT_1"/>
    <property type="match status" value="1"/>
</dbReference>
<reference evidence="3" key="1">
    <citation type="submission" date="2015-11" db="EMBL/GenBank/DDBJ databases">
        <title>De novo transcriptome assembly of four potential Pierce s Disease insect vectors from Arizona vineyards.</title>
        <authorList>
            <person name="Tassone E.E."/>
        </authorList>
    </citation>
    <scope>NUCLEOTIDE SEQUENCE</scope>
</reference>
<dbReference type="PANTHER" id="PTHR33332">
    <property type="entry name" value="REVERSE TRANSCRIPTASE DOMAIN-CONTAINING PROTEIN"/>
    <property type="match status" value="1"/>
</dbReference>
<feature type="domain" description="Reverse transcriptase" evidence="2">
    <location>
        <begin position="1"/>
        <end position="225"/>
    </location>
</feature>
<name>A0A1B6G4T4_9HEMI</name>
<feature type="non-terminal residue" evidence="3">
    <location>
        <position position="1"/>
    </location>
</feature>
<dbReference type="AlphaFoldDB" id="A0A1B6G4T4"/>
<feature type="transmembrane region" description="Helical" evidence="1">
    <location>
        <begin position="118"/>
        <end position="138"/>
    </location>
</feature>
<keyword evidence="1" id="KW-0472">Membrane</keyword>
<proteinExistence type="predicted"/>
<protein>
    <recommendedName>
        <fullName evidence="2">Reverse transcriptase domain-containing protein</fullName>
    </recommendedName>
</protein>
<organism evidence="3">
    <name type="scientific">Cuerna arida</name>
    <dbReference type="NCBI Taxonomy" id="1464854"/>
    <lineage>
        <taxon>Eukaryota</taxon>
        <taxon>Metazoa</taxon>
        <taxon>Ecdysozoa</taxon>
        <taxon>Arthropoda</taxon>
        <taxon>Hexapoda</taxon>
        <taxon>Insecta</taxon>
        <taxon>Pterygota</taxon>
        <taxon>Neoptera</taxon>
        <taxon>Paraneoptera</taxon>
        <taxon>Hemiptera</taxon>
        <taxon>Auchenorrhyncha</taxon>
        <taxon>Membracoidea</taxon>
        <taxon>Cicadellidae</taxon>
        <taxon>Cicadellinae</taxon>
        <taxon>Proconiini</taxon>
        <taxon>Cuerna</taxon>
    </lineage>
</organism>
<evidence type="ECO:0000259" key="2">
    <source>
        <dbReference type="PROSITE" id="PS50878"/>
    </source>
</evidence>
<keyword evidence="1" id="KW-0812">Transmembrane</keyword>
<dbReference type="EMBL" id="GECZ01012320">
    <property type="protein sequence ID" value="JAS57449.1"/>
    <property type="molecule type" value="Transcribed_RNA"/>
</dbReference>
<gene>
    <name evidence="3" type="ORF">g.37503</name>
</gene>
<evidence type="ECO:0000313" key="3">
    <source>
        <dbReference type="EMBL" id="JAS57449.1"/>
    </source>
</evidence>
<dbReference type="PROSITE" id="PS50878">
    <property type="entry name" value="RT_POL"/>
    <property type="match status" value="1"/>
</dbReference>
<accession>A0A1B6G4T4</accession>
<evidence type="ECO:0000256" key="1">
    <source>
        <dbReference type="SAM" id="Phobius"/>
    </source>
</evidence>
<keyword evidence="1" id="KW-1133">Transmembrane helix</keyword>
<dbReference type="InterPro" id="IPR000477">
    <property type="entry name" value="RT_dom"/>
</dbReference>
<sequence>FEKAINFRLVNYFENNDLFHNKQFGFRKKFSTGSALTQFTNEIIEALDESQDAAGVFCDLSKAFDCVDHSVLLSKLNDYGLKGSCISLLKSYLTERKQRTVILKNNTRHFSDWKEVSIGVPQGSVLGPIFFIFFLIFINDLPKAIDKELILFADDTTAVVKRKTSFELHTSLTDTLKDMERWFTENGLKLNLDKTKIIKFSLRKKDESFTFPNQIESHTFLGVKFEENLSWKVHLDYIHRKIRSVSFVFLHLRDCVPFETVKIVYHAYVESILRYGIVLWGQASEIRSVFRLQKRIIRIMTNSHPRSSCKTLFRNLNIQTIIGLYIFESLTYIHSIKNYLPHTLMFQHSYNTRNRSCFRLPSHHLTSYEKSPLYVGLKLYNELPILYKSMTLVNFKEKLKSELLIKSFYSLQEYFDNPLTN</sequence>